<protein>
    <recommendedName>
        <fullName evidence="5 15">Cytidine deaminase</fullName>
        <ecNumber evidence="4 15">3.5.4.5</ecNumber>
    </recommendedName>
    <alternativeName>
        <fullName evidence="9 15">Cytidine aminohydrolase</fullName>
    </alternativeName>
</protein>
<evidence type="ECO:0000256" key="4">
    <source>
        <dbReference type="ARBA" id="ARBA00012783"/>
    </source>
</evidence>
<evidence type="ECO:0000256" key="12">
    <source>
        <dbReference type="PIRSR" id="PIRSR606262-1"/>
    </source>
</evidence>
<dbReference type="AlphaFoldDB" id="H1D1N6"/>
<evidence type="ECO:0000313" key="17">
    <source>
        <dbReference type="EMBL" id="EHO62564.1"/>
    </source>
</evidence>
<dbReference type="NCBIfam" id="NF004064">
    <property type="entry name" value="PRK05578.1"/>
    <property type="match status" value="1"/>
</dbReference>
<dbReference type="Proteomes" id="UP000003277">
    <property type="component" value="Unassembled WGS sequence"/>
</dbReference>
<dbReference type="InterPro" id="IPR050202">
    <property type="entry name" value="Cyt/Deoxycyt_deaminase"/>
</dbReference>
<dbReference type="GO" id="GO:0004126">
    <property type="term" value="F:cytidine deaminase activity"/>
    <property type="evidence" value="ECO:0007669"/>
    <property type="project" value="UniProtKB-UniRule"/>
</dbReference>
<evidence type="ECO:0000256" key="11">
    <source>
        <dbReference type="ARBA" id="ARBA00049558"/>
    </source>
</evidence>
<organism evidence="17 18">
    <name type="scientific">Dialister succinatiphilus YIT 11850</name>
    <dbReference type="NCBI Taxonomy" id="742743"/>
    <lineage>
        <taxon>Bacteria</taxon>
        <taxon>Bacillati</taxon>
        <taxon>Bacillota</taxon>
        <taxon>Negativicutes</taxon>
        <taxon>Veillonellales</taxon>
        <taxon>Veillonellaceae</taxon>
        <taxon>Dialister</taxon>
    </lineage>
</organism>
<evidence type="ECO:0000256" key="15">
    <source>
        <dbReference type="RuleBase" id="RU364006"/>
    </source>
</evidence>
<evidence type="ECO:0000256" key="10">
    <source>
        <dbReference type="ARBA" id="ARBA00049252"/>
    </source>
</evidence>
<evidence type="ECO:0000256" key="2">
    <source>
        <dbReference type="ARBA" id="ARBA00003949"/>
    </source>
</evidence>
<comment type="function">
    <text evidence="2 15">This enzyme scavenges exogenous and endogenous cytidine and 2'-deoxycytidine for UMP synthesis.</text>
</comment>
<sequence length="133" mass="14607">MKAEVIQSLLEKAEEARKKSYSPYSRYPVGAALMAKDGTIYAGCNVENVSYGAALCAERNALGSAVADGQRDFTAIAIIGSHEDYTMPCGICRQVLSEFHVPLIICGNSSKDYRTYTLEELFPSSFRAEELKH</sequence>
<keyword evidence="8 14" id="KW-0862">Zinc</keyword>
<dbReference type="HOGENOM" id="CLU_097262_1_2_9"/>
<dbReference type="EMBL" id="ADLT01000050">
    <property type="protein sequence ID" value="EHO62564.1"/>
    <property type="molecule type" value="Genomic_DNA"/>
</dbReference>
<evidence type="ECO:0000256" key="5">
    <source>
        <dbReference type="ARBA" id="ARBA00018266"/>
    </source>
</evidence>
<dbReference type="GO" id="GO:0008270">
    <property type="term" value="F:zinc ion binding"/>
    <property type="evidence" value="ECO:0007669"/>
    <property type="project" value="UniProtKB-UniRule"/>
</dbReference>
<dbReference type="InterPro" id="IPR002125">
    <property type="entry name" value="CMP_dCMP_dom"/>
</dbReference>
<dbReference type="InterPro" id="IPR006262">
    <property type="entry name" value="Cyt_deam_tetra"/>
</dbReference>
<keyword evidence="6 14" id="KW-0479">Metal-binding</keyword>
<evidence type="ECO:0000256" key="14">
    <source>
        <dbReference type="PIRSR" id="PIRSR606262-3"/>
    </source>
</evidence>
<dbReference type="PANTHER" id="PTHR11644:SF2">
    <property type="entry name" value="CYTIDINE DEAMINASE"/>
    <property type="match status" value="1"/>
</dbReference>
<feature type="binding site" evidence="14">
    <location>
        <position position="56"/>
    </location>
    <ligand>
        <name>Zn(2+)</name>
        <dbReference type="ChEBI" id="CHEBI:29105"/>
        <note>catalytic</note>
    </ligand>
</feature>
<feature type="binding site" evidence="14">
    <location>
        <position position="92"/>
    </location>
    <ligand>
        <name>Zn(2+)</name>
        <dbReference type="ChEBI" id="CHEBI:29105"/>
        <note>catalytic</note>
    </ligand>
</feature>
<evidence type="ECO:0000313" key="18">
    <source>
        <dbReference type="Proteomes" id="UP000003277"/>
    </source>
</evidence>
<dbReference type="PROSITE" id="PS51747">
    <property type="entry name" value="CYT_DCMP_DEAMINASES_2"/>
    <property type="match status" value="1"/>
</dbReference>
<feature type="binding site" evidence="13">
    <location>
        <begin position="45"/>
        <end position="51"/>
    </location>
    <ligand>
        <name>substrate</name>
    </ligand>
</feature>
<evidence type="ECO:0000256" key="8">
    <source>
        <dbReference type="ARBA" id="ARBA00022833"/>
    </source>
</evidence>
<feature type="domain" description="CMP/dCMP-type deaminase" evidence="16">
    <location>
        <begin position="4"/>
        <end position="129"/>
    </location>
</feature>
<evidence type="ECO:0000256" key="13">
    <source>
        <dbReference type="PIRSR" id="PIRSR606262-2"/>
    </source>
</evidence>
<feature type="binding site" evidence="14">
    <location>
        <position position="89"/>
    </location>
    <ligand>
        <name>Zn(2+)</name>
        <dbReference type="ChEBI" id="CHEBI:29105"/>
        <note>catalytic</note>
    </ligand>
</feature>
<dbReference type="InterPro" id="IPR016192">
    <property type="entry name" value="APOBEC/CMP_deaminase_Zn-bd"/>
</dbReference>
<gene>
    <name evidence="17" type="ORF">HMPREF9453_01524</name>
</gene>
<dbReference type="RefSeq" id="WP_008860018.1">
    <property type="nucleotide sequence ID" value="NZ_JH591188.1"/>
</dbReference>
<keyword evidence="18" id="KW-1185">Reference proteome</keyword>
<dbReference type="PANTHER" id="PTHR11644">
    <property type="entry name" value="CYTIDINE DEAMINASE"/>
    <property type="match status" value="1"/>
</dbReference>
<comment type="caution">
    <text evidence="17">The sequence shown here is derived from an EMBL/GenBank/DDBJ whole genome shotgun (WGS) entry which is preliminary data.</text>
</comment>
<dbReference type="FunFam" id="3.40.140.10:FF:000008">
    <property type="entry name" value="Cytidine deaminase"/>
    <property type="match status" value="1"/>
</dbReference>
<dbReference type="CDD" id="cd01283">
    <property type="entry name" value="cytidine_deaminase"/>
    <property type="match status" value="1"/>
</dbReference>
<reference evidence="17 18" key="1">
    <citation type="submission" date="2011-11" db="EMBL/GenBank/DDBJ databases">
        <title>The Genome Sequence of Dialister succinatiphilus YIT 11850.</title>
        <authorList>
            <consortium name="The Broad Institute Genome Sequencing Platform"/>
            <person name="Earl A."/>
            <person name="Ward D."/>
            <person name="Feldgarden M."/>
            <person name="Gevers D."/>
            <person name="Morotomi M."/>
            <person name="Young S.K."/>
            <person name="Zeng Q."/>
            <person name="Gargeya S."/>
            <person name="Fitzgerald M."/>
            <person name="Haas B."/>
            <person name="Abouelleil A."/>
            <person name="Alvarado L."/>
            <person name="Arachchi H.M."/>
            <person name="Berlin A."/>
            <person name="Brown A."/>
            <person name="Chapman S.B."/>
            <person name="Dunbar C."/>
            <person name="Gearin G."/>
            <person name="Goldberg J."/>
            <person name="Griggs A."/>
            <person name="Gujja S."/>
            <person name="Heiman D."/>
            <person name="Howarth C."/>
            <person name="Lui A."/>
            <person name="MacDonald P.J.P."/>
            <person name="Montmayeur A."/>
            <person name="Murphy C."/>
            <person name="Neiman D."/>
            <person name="Pearson M."/>
            <person name="Priest M."/>
            <person name="Roberts A."/>
            <person name="Saif S."/>
            <person name="Shea T."/>
            <person name="Sisk P."/>
            <person name="Stolte C."/>
            <person name="Sykes S."/>
            <person name="Wortman J."/>
            <person name="Nusbaum C."/>
            <person name="Birren B."/>
        </authorList>
    </citation>
    <scope>NUCLEOTIDE SEQUENCE [LARGE SCALE GENOMIC DNA]</scope>
    <source>
        <strain evidence="17 18">YIT 11850</strain>
    </source>
</reference>
<dbReference type="PATRIC" id="fig|742743.3.peg.1565"/>
<dbReference type="GO" id="GO:0072527">
    <property type="term" value="P:pyrimidine-containing compound metabolic process"/>
    <property type="evidence" value="ECO:0007669"/>
    <property type="project" value="UniProtKB-ARBA"/>
</dbReference>
<dbReference type="eggNOG" id="COG0295">
    <property type="taxonomic scope" value="Bacteria"/>
</dbReference>
<evidence type="ECO:0000256" key="3">
    <source>
        <dbReference type="ARBA" id="ARBA00006576"/>
    </source>
</evidence>
<evidence type="ECO:0000256" key="9">
    <source>
        <dbReference type="ARBA" id="ARBA00032005"/>
    </source>
</evidence>
<dbReference type="Pfam" id="PF00383">
    <property type="entry name" value="dCMP_cyt_deam_1"/>
    <property type="match status" value="1"/>
</dbReference>
<dbReference type="OrthoDB" id="9795347at2"/>
<name>H1D1N6_9FIRM</name>
<keyword evidence="7 15" id="KW-0378">Hydrolase</keyword>
<accession>H1D1N6</accession>
<dbReference type="GO" id="GO:0005829">
    <property type="term" value="C:cytosol"/>
    <property type="evidence" value="ECO:0007669"/>
    <property type="project" value="TreeGrafter"/>
</dbReference>
<dbReference type="EC" id="3.5.4.5" evidence="4 15"/>
<dbReference type="NCBIfam" id="TIGR01354">
    <property type="entry name" value="cyt_deam_tetra"/>
    <property type="match status" value="1"/>
</dbReference>
<comment type="catalytic activity">
    <reaction evidence="10 15">
        <text>2'-deoxycytidine + H2O + H(+) = 2'-deoxyuridine + NH4(+)</text>
        <dbReference type="Rhea" id="RHEA:13433"/>
        <dbReference type="ChEBI" id="CHEBI:15377"/>
        <dbReference type="ChEBI" id="CHEBI:15378"/>
        <dbReference type="ChEBI" id="CHEBI:15698"/>
        <dbReference type="ChEBI" id="CHEBI:16450"/>
        <dbReference type="ChEBI" id="CHEBI:28938"/>
        <dbReference type="EC" id="3.5.4.5"/>
    </reaction>
</comment>
<proteinExistence type="inferred from homology"/>
<dbReference type="SUPFAM" id="SSF53927">
    <property type="entry name" value="Cytidine deaminase-like"/>
    <property type="match status" value="1"/>
</dbReference>
<comment type="cofactor">
    <cofactor evidence="1 14 15">
        <name>Zn(2+)</name>
        <dbReference type="ChEBI" id="CHEBI:29105"/>
    </cofactor>
</comment>
<dbReference type="STRING" id="742743.HMPREF9453_01524"/>
<dbReference type="InterPro" id="IPR016193">
    <property type="entry name" value="Cytidine_deaminase-like"/>
</dbReference>
<evidence type="ECO:0000256" key="6">
    <source>
        <dbReference type="ARBA" id="ARBA00022723"/>
    </source>
</evidence>
<dbReference type="Gene3D" id="3.40.140.10">
    <property type="entry name" value="Cytidine Deaminase, domain 2"/>
    <property type="match status" value="1"/>
</dbReference>
<comment type="catalytic activity">
    <reaction evidence="11 15">
        <text>cytidine + H2O + H(+) = uridine + NH4(+)</text>
        <dbReference type="Rhea" id="RHEA:16069"/>
        <dbReference type="ChEBI" id="CHEBI:15377"/>
        <dbReference type="ChEBI" id="CHEBI:15378"/>
        <dbReference type="ChEBI" id="CHEBI:16704"/>
        <dbReference type="ChEBI" id="CHEBI:17562"/>
        <dbReference type="ChEBI" id="CHEBI:28938"/>
        <dbReference type="EC" id="3.5.4.5"/>
    </reaction>
</comment>
<dbReference type="GO" id="GO:0055086">
    <property type="term" value="P:nucleobase-containing small molecule metabolic process"/>
    <property type="evidence" value="ECO:0007669"/>
    <property type="project" value="UniProtKB-ARBA"/>
</dbReference>
<evidence type="ECO:0000256" key="7">
    <source>
        <dbReference type="ARBA" id="ARBA00022801"/>
    </source>
</evidence>
<evidence type="ECO:0000259" key="16">
    <source>
        <dbReference type="PROSITE" id="PS51747"/>
    </source>
</evidence>
<feature type="active site" description="Proton donor" evidence="12">
    <location>
        <position position="58"/>
    </location>
</feature>
<evidence type="ECO:0000256" key="1">
    <source>
        <dbReference type="ARBA" id="ARBA00001947"/>
    </source>
</evidence>
<dbReference type="PROSITE" id="PS00903">
    <property type="entry name" value="CYT_DCMP_DEAMINASES_1"/>
    <property type="match status" value="1"/>
</dbReference>
<dbReference type="GO" id="GO:0042802">
    <property type="term" value="F:identical protein binding"/>
    <property type="evidence" value="ECO:0007669"/>
    <property type="project" value="UniProtKB-ARBA"/>
</dbReference>
<comment type="similarity">
    <text evidence="3 15">Belongs to the cytidine and deoxycytidylate deaminase family.</text>
</comment>